<evidence type="ECO:0000256" key="1">
    <source>
        <dbReference type="SAM" id="Phobius"/>
    </source>
</evidence>
<reference evidence="2" key="1">
    <citation type="journal article" date="2014" name="Front. Microbiol.">
        <title>High frequency of phylogenetically diverse reductive dehalogenase-homologous genes in deep subseafloor sedimentary metagenomes.</title>
        <authorList>
            <person name="Kawai M."/>
            <person name="Futagami T."/>
            <person name="Toyoda A."/>
            <person name="Takaki Y."/>
            <person name="Nishi S."/>
            <person name="Hori S."/>
            <person name="Arai W."/>
            <person name="Tsubouchi T."/>
            <person name="Morono Y."/>
            <person name="Uchiyama I."/>
            <person name="Ito T."/>
            <person name="Fujiyama A."/>
            <person name="Inagaki F."/>
            <person name="Takami H."/>
        </authorList>
    </citation>
    <scope>NUCLEOTIDE SEQUENCE</scope>
    <source>
        <strain evidence="2">Expedition CK06-06</strain>
    </source>
</reference>
<comment type="caution">
    <text evidence="2">The sequence shown here is derived from an EMBL/GenBank/DDBJ whole genome shotgun (WGS) entry which is preliminary data.</text>
</comment>
<feature type="transmembrane region" description="Helical" evidence="1">
    <location>
        <begin position="35"/>
        <end position="55"/>
    </location>
</feature>
<protein>
    <submittedName>
        <fullName evidence="2">Uncharacterized protein</fullName>
    </submittedName>
</protein>
<keyword evidence="1" id="KW-0472">Membrane</keyword>
<keyword evidence="1" id="KW-0812">Transmembrane</keyword>
<dbReference type="AlphaFoldDB" id="X0ULR5"/>
<keyword evidence="1" id="KW-1133">Transmembrane helix</keyword>
<name>X0ULR5_9ZZZZ</name>
<sequence length="67" mass="7811">MEAALEKETKIMVKRMLLTIWILIRPIIWQTLGVITLPITVPLAIITLWLPLQFIEAWDKTKAKQKV</sequence>
<accession>X0ULR5</accession>
<organism evidence="2">
    <name type="scientific">marine sediment metagenome</name>
    <dbReference type="NCBI Taxonomy" id="412755"/>
    <lineage>
        <taxon>unclassified sequences</taxon>
        <taxon>metagenomes</taxon>
        <taxon>ecological metagenomes</taxon>
    </lineage>
</organism>
<gene>
    <name evidence="2" type="ORF">S01H1_25406</name>
</gene>
<dbReference type="EMBL" id="BARS01015346">
    <property type="protein sequence ID" value="GAF89420.1"/>
    <property type="molecule type" value="Genomic_DNA"/>
</dbReference>
<evidence type="ECO:0000313" key="2">
    <source>
        <dbReference type="EMBL" id="GAF89420.1"/>
    </source>
</evidence>
<proteinExistence type="predicted"/>